<comment type="caution">
    <text evidence="10">The sequence shown here is derived from an EMBL/GenBank/DDBJ whole genome shotgun (WGS) entry which is preliminary data.</text>
</comment>
<reference evidence="12 13" key="1">
    <citation type="submission" date="2018-08" db="EMBL/GenBank/DDBJ databases">
        <title>A genome reference for cultivated species of the human gut microbiota.</title>
        <authorList>
            <person name="Zou Y."/>
            <person name="Xue W."/>
            <person name="Luo G."/>
        </authorList>
    </citation>
    <scope>NUCLEOTIDE SEQUENCE [LARGE SCALE GENOMIC DNA]</scope>
    <source>
        <strain evidence="11 13">AF10-31</strain>
        <strain evidence="10 12">AF15-20</strain>
    </source>
</reference>
<dbReference type="PANTHER" id="PTHR21039">
    <property type="entry name" value="HISTIDINOL PHOSPHATASE-RELATED"/>
    <property type="match status" value="1"/>
</dbReference>
<proteinExistence type="inferred from homology"/>
<evidence type="ECO:0000313" key="13">
    <source>
        <dbReference type="Proteomes" id="UP000284651"/>
    </source>
</evidence>
<evidence type="ECO:0000256" key="8">
    <source>
        <dbReference type="RuleBase" id="RU366003"/>
    </source>
</evidence>
<dbReference type="InterPro" id="IPR010140">
    <property type="entry name" value="Histidinol_P_phosphatase_HisJ"/>
</dbReference>
<evidence type="ECO:0000313" key="10">
    <source>
        <dbReference type="EMBL" id="RGU89294.1"/>
    </source>
</evidence>
<dbReference type="EMBL" id="QSAT01000058">
    <property type="protein sequence ID" value="RGW71928.1"/>
    <property type="molecule type" value="Genomic_DNA"/>
</dbReference>
<accession>A0A395W8U2</accession>
<dbReference type="GO" id="GO:0005737">
    <property type="term" value="C:cytoplasm"/>
    <property type="evidence" value="ECO:0007669"/>
    <property type="project" value="TreeGrafter"/>
</dbReference>
<keyword evidence="4 8" id="KW-0028">Amino-acid biosynthesis</keyword>
<dbReference type="EMBL" id="QRYQ01000032">
    <property type="protein sequence ID" value="RGU89294.1"/>
    <property type="molecule type" value="Genomic_DNA"/>
</dbReference>
<keyword evidence="5 8" id="KW-0378">Hydrolase</keyword>
<feature type="domain" description="PHP" evidence="9">
    <location>
        <begin position="6"/>
        <end position="190"/>
    </location>
</feature>
<dbReference type="AlphaFoldDB" id="A0A395W8U2"/>
<evidence type="ECO:0000256" key="1">
    <source>
        <dbReference type="ARBA" id="ARBA00004970"/>
    </source>
</evidence>
<comment type="pathway">
    <text evidence="1 8">Amino-acid biosynthesis; L-histidine biosynthesis; L-histidine from 5-phospho-alpha-D-ribose 1-diphosphate: step 8/9.</text>
</comment>
<dbReference type="GO" id="GO:0004401">
    <property type="term" value="F:histidinol-phosphatase activity"/>
    <property type="evidence" value="ECO:0007669"/>
    <property type="project" value="UniProtKB-UniRule"/>
</dbReference>
<evidence type="ECO:0000256" key="5">
    <source>
        <dbReference type="ARBA" id="ARBA00022801"/>
    </source>
</evidence>
<dbReference type="GO" id="GO:0000105">
    <property type="term" value="P:L-histidine biosynthetic process"/>
    <property type="evidence" value="ECO:0007669"/>
    <property type="project" value="UniProtKB-UniRule"/>
</dbReference>
<dbReference type="RefSeq" id="WP_118325880.1">
    <property type="nucleotide sequence ID" value="NZ_CATXNH010000078.1"/>
</dbReference>
<evidence type="ECO:0000313" key="11">
    <source>
        <dbReference type="EMBL" id="RGW71928.1"/>
    </source>
</evidence>
<dbReference type="PANTHER" id="PTHR21039:SF0">
    <property type="entry name" value="HISTIDINOL-PHOSPHATASE"/>
    <property type="match status" value="1"/>
</dbReference>
<organism evidence="10 12">
    <name type="scientific">Holdemanella biformis</name>
    <dbReference type="NCBI Taxonomy" id="1735"/>
    <lineage>
        <taxon>Bacteria</taxon>
        <taxon>Bacillati</taxon>
        <taxon>Bacillota</taxon>
        <taxon>Erysipelotrichia</taxon>
        <taxon>Erysipelotrichales</taxon>
        <taxon>Erysipelotrichaceae</taxon>
        <taxon>Holdemanella</taxon>
    </lineage>
</organism>
<evidence type="ECO:0000256" key="7">
    <source>
        <dbReference type="ARBA" id="ARBA00049158"/>
    </source>
</evidence>
<dbReference type="Gene3D" id="3.20.20.140">
    <property type="entry name" value="Metal-dependent hydrolases"/>
    <property type="match status" value="1"/>
</dbReference>
<protein>
    <recommendedName>
        <fullName evidence="3 8">Histidinol-phosphatase</fullName>
        <shortName evidence="8">HolPase</shortName>
        <ecNumber evidence="3 8">3.1.3.15</ecNumber>
    </recommendedName>
</protein>
<dbReference type="UniPathway" id="UPA00031">
    <property type="reaction ID" value="UER00013"/>
</dbReference>
<evidence type="ECO:0000256" key="4">
    <source>
        <dbReference type="ARBA" id="ARBA00022605"/>
    </source>
</evidence>
<keyword evidence="6 8" id="KW-0368">Histidine biosynthesis</keyword>
<dbReference type="Proteomes" id="UP000284651">
    <property type="component" value="Unassembled WGS sequence"/>
</dbReference>
<evidence type="ECO:0000259" key="9">
    <source>
        <dbReference type="Pfam" id="PF02811"/>
    </source>
</evidence>
<evidence type="ECO:0000313" key="12">
    <source>
        <dbReference type="Proteomes" id="UP000265489"/>
    </source>
</evidence>
<comment type="catalytic activity">
    <reaction evidence="7 8">
        <text>L-histidinol phosphate + H2O = L-histidinol + phosphate</text>
        <dbReference type="Rhea" id="RHEA:14465"/>
        <dbReference type="ChEBI" id="CHEBI:15377"/>
        <dbReference type="ChEBI" id="CHEBI:43474"/>
        <dbReference type="ChEBI" id="CHEBI:57699"/>
        <dbReference type="ChEBI" id="CHEBI:57980"/>
        <dbReference type="EC" id="3.1.3.15"/>
    </reaction>
</comment>
<name>A0A395W8U2_9FIRM</name>
<gene>
    <name evidence="11" type="ORF">DWV56_11795</name>
    <name evidence="10" type="ORF">DWW32_11815</name>
</gene>
<sequence length="274" mass="32355">MRQTNFHTHTSRCHHAYGEDEEMVRAAIQNGFEVLGISDHTCWKYDSDFVAHMRMKLDEFADYKDSVLYLKDRYKKQIEIRFGLEAEYFPKYMDWLLDFCIENEIDYLIFGNHYYGTDEDHIYLGGAKGEYIKGYFDTCVEGMKTGMYAYLAHPELILRDTGGFITPEIEEGFHRICKTSQDYNVPLEFNVLGMQHNMRMGYEEYPHTKFWQIAAQYNVKAILGMDAHRIGDLDQKLYNLALEKLSKFDVEIIDDVPSIDYKKIKAEKIKVWQK</sequence>
<dbReference type="InterPro" id="IPR004013">
    <property type="entry name" value="PHP_dom"/>
</dbReference>
<evidence type="ECO:0000256" key="2">
    <source>
        <dbReference type="ARBA" id="ARBA00009152"/>
    </source>
</evidence>
<dbReference type="Pfam" id="PF02811">
    <property type="entry name" value="PHP"/>
    <property type="match status" value="1"/>
</dbReference>
<dbReference type="SUPFAM" id="SSF89550">
    <property type="entry name" value="PHP domain-like"/>
    <property type="match status" value="1"/>
</dbReference>
<evidence type="ECO:0000256" key="6">
    <source>
        <dbReference type="ARBA" id="ARBA00023102"/>
    </source>
</evidence>
<dbReference type="InterPro" id="IPR016195">
    <property type="entry name" value="Pol/histidinol_Pase-like"/>
</dbReference>
<dbReference type="EC" id="3.1.3.15" evidence="3 8"/>
<dbReference type="GeneID" id="66580615"/>
<comment type="similarity">
    <text evidence="2 8">Belongs to the PHP hydrolase family. HisK subfamily.</text>
</comment>
<dbReference type="Proteomes" id="UP000265489">
    <property type="component" value="Unassembled WGS sequence"/>
</dbReference>
<evidence type="ECO:0000256" key="3">
    <source>
        <dbReference type="ARBA" id="ARBA00013085"/>
    </source>
</evidence>
<dbReference type="CDD" id="cd12110">
    <property type="entry name" value="PHP_HisPPase_Hisj_like"/>
    <property type="match status" value="1"/>
</dbReference>